<organism evidence="10 11">
    <name type="scientific">Sugiyamaella lignohabitans</name>
    <dbReference type="NCBI Taxonomy" id="796027"/>
    <lineage>
        <taxon>Eukaryota</taxon>
        <taxon>Fungi</taxon>
        <taxon>Dikarya</taxon>
        <taxon>Ascomycota</taxon>
        <taxon>Saccharomycotina</taxon>
        <taxon>Dipodascomycetes</taxon>
        <taxon>Dipodascales</taxon>
        <taxon>Trichomonascaceae</taxon>
        <taxon>Sugiyamaella</taxon>
    </lineage>
</organism>
<dbReference type="GO" id="GO:0004343">
    <property type="term" value="F:glucosamine 6-phosphate N-acetyltransferase activity"/>
    <property type="evidence" value="ECO:0007669"/>
    <property type="project" value="UniProtKB-UniRule"/>
</dbReference>
<dbReference type="GO" id="GO:0006048">
    <property type="term" value="P:UDP-N-acetylglucosamine biosynthetic process"/>
    <property type="evidence" value="ECO:0007669"/>
    <property type="project" value="UniProtKB-UniRule"/>
</dbReference>
<evidence type="ECO:0000313" key="11">
    <source>
        <dbReference type="Proteomes" id="UP000189580"/>
    </source>
</evidence>
<evidence type="ECO:0000256" key="4">
    <source>
        <dbReference type="ARBA" id="ARBA00022679"/>
    </source>
</evidence>
<evidence type="ECO:0000256" key="1">
    <source>
        <dbReference type="ARBA" id="ARBA00004184"/>
    </source>
</evidence>
<dbReference type="SUPFAM" id="SSF55729">
    <property type="entry name" value="Acyl-CoA N-acyltransferases (Nat)"/>
    <property type="match status" value="1"/>
</dbReference>
<comment type="similarity">
    <text evidence="8">Belongs to the acetyltransferase family. GNA1 subfamily.</text>
</comment>
<dbReference type="GO" id="GO:0004059">
    <property type="term" value="F:aralkylamine N-acetyltransferase activity"/>
    <property type="evidence" value="ECO:0007669"/>
    <property type="project" value="EnsemblFungi"/>
</dbReference>
<dbReference type="PANTHER" id="PTHR13355">
    <property type="entry name" value="GLUCOSAMINE 6-PHOSPHATE N-ACETYLTRANSFERASE"/>
    <property type="match status" value="1"/>
</dbReference>
<feature type="domain" description="N-acetyltransferase" evidence="9">
    <location>
        <begin position="40"/>
        <end position="190"/>
    </location>
</feature>
<dbReference type="EC" id="2.3.1.4" evidence="8"/>
<comment type="subcellular location">
    <subcellularLocation>
        <location evidence="1">Endomembrane system</location>
        <topology evidence="1">Peripheral membrane protein</topology>
    </subcellularLocation>
    <subcellularLocation>
        <location evidence="2">Endoplasmic reticulum membrane</location>
    </subcellularLocation>
</comment>
<evidence type="ECO:0000256" key="5">
    <source>
        <dbReference type="ARBA" id="ARBA00022824"/>
    </source>
</evidence>
<gene>
    <name evidence="10" type="primary">GNA1</name>
    <name evidence="10" type="ORF">AWJ20_1892</name>
</gene>
<dbReference type="InterPro" id="IPR016181">
    <property type="entry name" value="Acyl_CoA_acyltransferase"/>
</dbReference>
<keyword evidence="4 8" id="KW-0808">Transferase</keyword>
<accession>A0A167E3L7</accession>
<dbReference type="CDD" id="cd04301">
    <property type="entry name" value="NAT_SF"/>
    <property type="match status" value="1"/>
</dbReference>
<keyword evidence="5" id="KW-0256">Endoplasmic reticulum</keyword>
<dbReference type="GO" id="GO:0005789">
    <property type="term" value="C:endoplasmic reticulum membrane"/>
    <property type="evidence" value="ECO:0007669"/>
    <property type="project" value="UniProtKB-SubCell"/>
</dbReference>
<name>A0A167E3L7_9ASCO</name>
<dbReference type="Pfam" id="PF00583">
    <property type="entry name" value="Acetyltransf_1"/>
    <property type="match status" value="1"/>
</dbReference>
<keyword evidence="7 8" id="KW-0012">Acyltransferase</keyword>
<dbReference type="Proteomes" id="UP000189580">
    <property type="component" value="Chromosome a"/>
</dbReference>
<dbReference type="UniPathway" id="UPA00113">
    <property type="reaction ID" value="UER00529"/>
</dbReference>
<protein>
    <recommendedName>
        <fullName evidence="8">Glucosamine 6-phosphate N-acetyltransferase</fullName>
        <ecNumber evidence="8">2.3.1.4</ecNumber>
    </recommendedName>
</protein>
<dbReference type="FunFam" id="3.40.630.30:FF:000048">
    <property type="entry name" value="Glucosamine 6-phosphate N-acetyltransferase"/>
    <property type="match status" value="1"/>
</dbReference>
<dbReference type="InterPro" id="IPR000182">
    <property type="entry name" value="GNAT_dom"/>
</dbReference>
<proteinExistence type="inferred from homology"/>
<dbReference type="RefSeq" id="XP_018736072.1">
    <property type="nucleotide sequence ID" value="XM_018878806.1"/>
</dbReference>
<dbReference type="Gene3D" id="3.40.630.30">
    <property type="match status" value="1"/>
</dbReference>
<keyword evidence="6" id="KW-0472">Membrane</keyword>
<dbReference type="PROSITE" id="PS51186">
    <property type="entry name" value="GNAT"/>
    <property type="match status" value="1"/>
</dbReference>
<keyword evidence="11" id="KW-1185">Reference proteome</keyword>
<dbReference type="KEGG" id="slb:AWJ20_1892"/>
<sequence length="190" mass="21384">MSTTMASSSSVTYYPPSKEIPLFHPSLIPRSVTRELPAGYTMRPIRAADYDRGVLDVLRVLTTVGDIQREEFEAQFNYWFKHNDTYFTLVIVNEFDRVVGVGSAVVERKLIHKCGNVTHIEDIAVARSEQGKKLGLHIIHALTDIGKSQGAYKVILDCSEDNVRFYEKCGFVRVGVEMSLKFGEIPKPSL</sequence>
<evidence type="ECO:0000259" key="9">
    <source>
        <dbReference type="PROSITE" id="PS51186"/>
    </source>
</evidence>
<dbReference type="AlphaFoldDB" id="A0A167E3L7"/>
<comment type="pathway">
    <text evidence="8">Nucleotide-sugar biosynthesis; UDP-N-acetyl-alpha-D-glucosamine biosynthesis; N-acetyl-alpha-D-glucosamine 1-phosphate from alpha-D-glucosamine 6-phosphate (route I): step 1/2.</text>
</comment>
<evidence type="ECO:0000313" key="10">
    <source>
        <dbReference type="EMBL" id="ANB13595.1"/>
    </source>
</evidence>
<reference evidence="10 11" key="1">
    <citation type="submission" date="2016-02" db="EMBL/GenBank/DDBJ databases">
        <title>Complete genome sequence and transcriptome regulation of the pentose utilising yeast Sugiyamaella lignohabitans.</title>
        <authorList>
            <person name="Bellasio M."/>
            <person name="Peymann A."/>
            <person name="Valli M."/>
            <person name="Sipitzky M."/>
            <person name="Graf A."/>
            <person name="Sauer M."/>
            <person name="Marx H."/>
            <person name="Mattanovich D."/>
        </authorList>
    </citation>
    <scope>NUCLEOTIDE SEQUENCE [LARGE SCALE GENOMIC DNA]</scope>
    <source>
        <strain evidence="10 11">CBS 10342</strain>
    </source>
</reference>
<evidence type="ECO:0000256" key="2">
    <source>
        <dbReference type="ARBA" id="ARBA00004586"/>
    </source>
</evidence>
<dbReference type="GeneID" id="30033744"/>
<evidence type="ECO:0000256" key="7">
    <source>
        <dbReference type="ARBA" id="ARBA00023315"/>
    </source>
</evidence>
<comment type="subunit">
    <text evidence="3">Homodimer.</text>
</comment>
<comment type="catalytic activity">
    <reaction evidence="8">
        <text>D-glucosamine 6-phosphate + acetyl-CoA = N-acetyl-D-glucosamine 6-phosphate + CoA + H(+)</text>
        <dbReference type="Rhea" id="RHEA:10292"/>
        <dbReference type="ChEBI" id="CHEBI:15378"/>
        <dbReference type="ChEBI" id="CHEBI:57287"/>
        <dbReference type="ChEBI" id="CHEBI:57288"/>
        <dbReference type="ChEBI" id="CHEBI:57513"/>
        <dbReference type="ChEBI" id="CHEBI:58725"/>
        <dbReference type="EC" id="2.3.1.4"/>
    </reaction>
</comment>
<dbReference type="EMBL" id="CP014501">
    <property type="protein sequence ID" value="ANB13595.1"/>
    <property type="molecule type" value="Genomic_DNA"/>
</dbReference>
<dbReference type="InterPro" id="IPR039143">
    <property type="entry name" value="GNPNAT1-like"/>
</dbReference>
<evidence type="ECO:0000256" key="6">
    <source>
        <dbReference type="ARBA" id="ARBA00023136"/>
    </source>
</evidence>
<dbReference type="OrthoDB" id="10039976at2759"/>
<evidence type="ECO:0000256" key="8">
    <source>
        <dbReference type="RuleBase" id="RU365086"/>
    </source>
</evidence>
<dbReference type="PANTHER" id="PTHR13355:SF11">
    <property type="entry name" value="GLUCOSAMINE 6-PHOSPHATE N-ACETYLTRANSFERASE"/>
    <property type="match status" value="1"/>
</dbReference>
<evidence type="ECO:0000256" key="3">
    <source>
        <dbReference type="ARBA" id="ARBA00011738"/>
    </source>
</evidence>